<comment type="similarity">
    <text evidence="1 4 5">Belongs to the bacterial ribosomal protein bS18 family.</text>
</comment>
<keyword evidence="2 4" id="KW-0689">Ribosomal protein</keyword>
<reference evidence="6" key="2">
    <citation type="submission" date="2021-01" db="EMBL/GenBank/DDBJ databases">
        <authorList>
            <person name="Hahn C.R."/>
            <person name="Youssef N.H."/>
            <person name="Elshahed M."/>
        </authorList>
    </citation>
    <scope>NUCLEOTIDE SEQUENCE</scope>
    <source>
        <strain evidence="6">Zod_Metabat.24</strain>
    </source>
</reference>
<dbReference type="GO" id="GO:0022627">
    <property type="term" value="C:cytosolic small ribosomal subunit"/>
    <property type="evidence" value="ECO:0007669"/>
    <property type="project" value="TreeGrafter"/>
</dbReference>
<evidence type="ECO:0000256" key="3">
    <source>
        <dbReference type="ARBA" id="ARBA00023274"/>
    </source>
</evidence>
<dbReference type="PANTHER" id="PTHR13479:SF40">
    <property type="entry name" value="SMALL RIBOSOMAL SUBUNIT PROTEIN BS18M"/>
    <property type="match status" value="1"/>
</dbReference>
<dbReference type="NCBIfam" id="TIGR00165">
    <property type="entry name" value="S18"/>
    <property type="match status" value="1"/>
</dbReference>
<evidence type="ECO:0000256" key="5">
    <source>
        <dbReference type="RuleBase" id="RU003910"/>
    </source>
</evidence>
<comment type="caution">
    <text evidence="6">The sequence shown here is derived from an EMBL/GenBank/DDBJ whole genome shotgun (WGS) entry which is preliminary data.</text>
</comment>
<accession>A0A9D8KJ88</accession>
<dbReference type="AlphaFoldDB" id="A0A9D8KJ88"/>
<dbReference type="PANTHER" id="PTHR13479">
    <property type="entry name" value="30S RIBOSOMAL PROTEIN S18"/>
    <property type="match status" value="1"/>
</dbReference>
<dbReference type="HAMAP" id="MF_00270">
    <property type="entry name" value="Ribosomal_bS18"/>
    <property type="match status" value="1"/>
</dbReference>
<organism evidence="6 7">
    <name type="scientific">Candidatus Zymogenus saltonus</name>
    <dbReference type="NCBI Taxonomy" id="2844893"/>
    <lineage>
        <taxon>Bacteria</taxon>
        <taxon>Deltaproteobacteria</taxon>
        <taxon>Candidatus Zymogenia</taxon>
        <taxon>Candidatus Zymogeniales</taxon>
        <taxon>Candidatus Zymogenaceae</taxon>
        <taxon>Candidatus Zymogenus</taxon>
    </lineage>
</organism>
<evidence type="ECO:0000313" key="6">
    <source>
        <dbReference type="EMBL" id="MBN1574436.1"/>
    </source>
</evidence>
<keyword evidence="3 4" id="KW-0687">Ribonucleoprotein</keyword>
<dbReference type="SUPFAM" id="SSF46911">
    <property type="entry name" value="Ribosomal protein S18"/>
    <property type="match status" value="1"/>
</dbReference>
<evidence type="ECO:0000313" key="7">
    <source>
        <dbReference type="Proteomes" id="UP000809273"/>
    </source>
</evidence>
<dbReference type="GO" id="GO:0006412">
    <property type="term" value="P:translation"/>
    <property type="evidence" value="ECO:0007669"/>
    <property type="project" value="UniProtKB-UniRule"/>
</dbReference>
<name>A0A9D8KJ88_9DELT</name>
<sequence>MTTVMKKRGFHKKKSCKFCANPSMKIDYKDQKSLKFFVTERGKIIPRRISGNCAKHQRELNTAIKRARILALLPFASTTSRF</sequence>
<dbReference type="EMBL" id="JAFGIX010000079">
    <property type="protein sequence ID" value="MBN1574436.1"/>
    <property type="molecule type" value="Genomic_DNA"/>
</dbReference>
<protein>
    <recommendedName>
        <fullName evidence="4">Small ribosomal subunit protein bS18</fullName>
    </recommendedName>
</protein>
<dbReference type="Pfam" id="PF01084">
    <property type="entry name" value="Ribosomal_S18"/>
    <property type="match status" value="1"/>
</dbReference>
<reference evidence="6" key="1">
    <citation type="journal article" date="2021" name="Environ. Microbiol.">
        <title>Genomic characterization of three novel Desulfobacterota classes expand the metabolic and phylogenetic diversity of the phylum.</title>
        <authorList>
            <person name="Murphy C.L."/>
            <person name="Biggerstaff J."/>
            <person name="Eichhorn A."/>
            <person name="Ewing E."/>
            <person name="Shahan R."/>
            <person name="Soriano D."/>
            <person name="Stewart S."/>
            <person name="VanMol K."/>
            <person name="Walker R."/>
            <person name="Walters P."/>
            <person name="Elshahed M.S."/>
            <person name="Youssef N.H."/>
        </authorList>
    </citation>
    <scope>NUCLEOTIDE SEQUENCE</scope>
    <source>
        <strain evidence="6">Zod_Metabat.24</strain>
    </source>
</reference>
<gene>
    <name evidence="4" type="primary">rpsR</name>
    <name evidence="6" type="ORF">JW984_14660</name>
</gene>
<comment type="function">
    <text evidence="4">Binds as a heterodimer with protein bS6 to the central domain of the 16S rRNA, where it helps stabilize the platform of the 30S subunit.</text>
</comment>
<evidence type="ECO:0000256" key="1">
    <source>
        <dbReference type="ARBA" id="ARBA00005589"/>
    </source>
</evidence>
<comment type="subunit">
    <text evidence="4">Part of the 30S ribosomal subunit. Forms a tight heterodimer with protein bS6.</text>
</comment>
<evidence type="ECO:0000256" key="2">
    <source>
        <dbReference type="ARBA" id="ARBA00022980"/>
    </source>
</evidence>
<dbReference type="Gene3D" id="4.10.640.10">
    <property type="entry name" value="Ribosomal protein S18"/>
    <property type="match status" value="1"/>
</dbReference>
<dbReference type="PRINTS" id="PR00974">
    <property type="entry name" value="RIBOSOMALS18"/>
</dbReference>
<dbReference type="Proteomes" id="UP000809273">
    <property type="component" value="Unassembled WGS sequence"/>
</dbReference>
<dbReference type="InterPro" id="IPR001648">
    <property type="entry name" value="Ribosomal_bS18"/>
</dbReference>
<dbReference type="InterPro" id="IPR036870">
    <property type="entry name" value="Ribosomal_bS18_sf"/>
</dbReference>
<evidence type="ECO:0000256" key="4">
    <source>
        <dbReference type="HAMAP-Rule" id="MF_00270"/>
    </source>
</evidence>
<dbReference type="GO" id="GO:0070181">
    <property type="term" value="F:small ribosomal subunit rRNA binding"/>
    <property type="evidence" value="ECO:0007669"/>
    <property type="project" value="TreeGrafter"/>
</dbReference>
<dbReference type="GO" id="GO:0003735">
    <property type="term" value="F:structural constituent of ribosome"/>
    <property type="evidence" value="ECO:0007669"/>
    <property type="project" value="InterPro"/>
</dbReference>
<keyword evidence="4" id="KW-0699">rRNA-binding</keyword>
<keyword evidence="4" id="KW-0694">RNA-binding</keyword>
<proteinExistence type="inferred from homology"/>